<reference evidence="3" key="1">
    <citation type="journal article" date="2019" name="Int. J. Syst. Evol. Microbiol.">
        <title>The Global Catalogue of Microorganisms (GCM) 10K type strain sequencing project: providing services to taxonomists for standard genome sequencing and annotation.</title>
        <authorList>
            <consortium name="The Broad Institute Genomics Platform"/>
            <consortium name="The Broad Institute Genome Sequencing Center for Infectious Disease"/>
            <person name="Wu L."/>
            <person name="Ma J."/>
        </authorList>
    </citation>
    <scope>NUCLEOTIDE SEQUENCE [LARGE SCALE GENOMIC DNA]</scope>
    <source>
        <strain evidence="3">KCTC 42082</strain>
    </source>
</reference>
<comment type="caution">
    <text evidence="2">The sequence shown here is derived from an EMBL/GenBank/DDBJ whole genome shotgun (WGS) entry which is preliminary data.</text>
</comment>
<protein>
    <submittedName>
        <fullName evidence="2">Uncharacterized protein</fullName>
    </submittedName>
</protein>
<keyword evidence="3" id="KW-1185">Reference proteome</keyword>
<proteinExistence type="predicted"/>
<evidence type="ECO:0000313" key="3">
    <source>
        <dbReference type="Proteomes" id="UP000604243"/>
    </source>
</evidence>
<feature type="region of interest" description="Disordered" evidence="1">
    <location>
        <begin position="1"/>
        <end position="32"/>
    </location>
</feature>
<feature type="compositionally biased region" description="Polar residues" evidence="1">
    <location>
        <begin position="1"/>
        <end position="12"/>
    </location>
</feature>
<evidence type="ECO:0000313" key="2">
    <source>
        <dbReference type="EMBL" id="GHC30453.1"/>
    </source>
</evidence>
<sequence>MRVTTSHDQTPSPDGDDAINGVSRDRKTSRANNDALTLASGFHNVKESTFLPLDVNAIKATH</sequence>
<dbReference type="Proteomes" id="UP000604243">
    <property type="component" value="Unassembled WGS sequence"/>
</dbReference>
<evidence type="ECO:0000256" key="1">
    <source>
        <dbReference type="SAM" id="MobiDB-lite"/>
    </source>
</evidence>
<organism evidence="2 3">
    <name type="scientific">Kushneria pakistanensis</name>
    <dbReference type="NCBI Taxonomy" id="1508770"/>
    <lineage>
        <taxon>Bacteria</taxon>
        <taxon>Pseudomonadati</taxon>
        <taxon>Pseudomonadota</taxon>
        <taxon>Gammaproteobacteria</taxon>
        <taxon>Oceanospirillales</taxon>
        <taxon>Halomonadaceae</taxon>
        <taxon>Kushneria</taxon>
    </lineage>
</organism>
<dbReference type="EMBL" id="BMZM01000003">
    <property type="protein sequence ID" value="GHC30453.1"/>
    <property type="molecule type" value="Genomic_DNA"/>
</dbReference>
<name>A0ABQ3FN45_9GAMM</name>
<accession>A0ABQ3FN45</accession>
<gene>
    <name evidence="2" type="ORF">GCM10010082_25690</name>
</gene>